<protein>
    <submittedName>
        <fullName evidence="1">Putative reverse transcriptase domain-containing protein</fullName>
    </submittedName>
</protein>
<evidence type="ECO:0000313" key="1">
    <source>
        <dbReference type="EMBL" id="GEU37504.1"/>
    </source>
</evidence>
<dbReference type="AlphaFoldDB" id="A0A6L2JPC9"/>
<keyword evidence="1" id="KW-0695">RNA-directed DNA polymerase</keyword>
<reference evidence="1" key="1">
    <citation type="journal article" date="2019" name="Sci. Rep.">
        <title>Draft genome of Tanacetum cinerariifolium, the natural source of mosquito coil.</title>
        <authorList>
            <person name="Yamashiro T."/>
            <person name="Shiraishi A."/>
            <person name="Satake H."/>
            <person name="Nakayama K."/>
        </authorList>
    </citation>
    <scope>NUCLEOTIDE SEQUENCE</scope>
</reference>
<sequence>MPIFEQLDIEVKFDMTVRQQVVFECLGASHAQDFLLDIPIDGLDSFGEHAVHYKELPSFKYQHDMVRDVLFDVCRHAGISAKKEAHVIVLTDPLDGRSKLRPADVLIFGWVGGKHVCVYPTGVSPLVGRGAGDVQGLEEPWMAGFIVCEI</sequence>
<dbReference type="PANTHER" id="PTHR48462:SF1">
    <property type="entry name" value="PROTEIN, PUTATIVE-RELATED"/>
    <property type="match status" value="1"/>
</dbReference>
<organism evidence="1">
    <name type="scientific">Tanacetum cinerariifolium</name>
    <name type="common">Dalmatian daisy</name>
    <name type="synonym">Chrysanthemum cinerariifolium</name>
    <dbReference type="NCBI Taxonomy" id="118510"/>
    <lineage>
        <taxon>Eukaryota</taxon>
        <taxon>Viridiplantae</taxon>
        <taxon>Streptophyta</taxon>
        <taxon>Embryophyta</taxon>
        <taxon>Tracheophyta</taxon>
        <taxon>Spermatophyta</taxon>
        <taxon>Magnoliopsida</taxon>
        <taxon>eudicotyledons</taxon>
        <taxon>Gunneridae</taxon>
        <taxon>Pentapetalae</taxon>
        <taxon>asterids</taxon>
        <taxon>campanulids</taxon>
        <taxon>Asterales</taxon>
        <taxon>Asteraceae</taxon>
        <taxon>Asteroideae</taxon>
        <taxon>Anthemideae</taxon>
        <taxon>Anthemidinae</taxon>
        <taxon>Tanacetum</taxon>
    </lineage>
</organism>
<keyword evidence="1" id="KW-0548">Nucleotidyltransferase</keyword>
<proteinExistence type="predicted"/>
<dbReference type="EMBL" id="BKCJ010000937">
    <property type="protein sequence ID" value="GEU37504.1"/>
    <property type="molecule type" value="Genomic_DNA"/>
</dbReference>
<keyword evidence="1" id="KW-0808">Transferase</keyword>
<dbReference type="PANTHER" id="PTHR48462">
    <property type="entry name" value="PROTEIN, PUTATIVE-RELATED"/>
    <property type="match status" value="1"/>
</dbReference>
<gene>
    <name evidence="1" type="ORF">Tci_009482</name>
</gene>
<name>A0A6L2JPC9_TANCI</name>
<comment type="caution">
    <text evidence="1">The sequence shown here is derived from an EMBL/GenBank/DDBJ whole genome shotgun (WGS) entry which is preliminary data.</text>
</comment>
<accession>A0A6L2JPC9</accession>
<dbReference type="GO" id="GO:0003964">
    <property type="term" value="F:RNA-directed DNA polymerase activity"/>
    <property type="evidence" value="ECO:0007669"/>
    <property type="project" value="UniProtKB-KW"/>
</dbReference>